<dbReference type="PANTHER" id="PTHR11102">
    <property type="entry name" value="SEL-1-LIKE PROTEIN"/>
    <property type="match status" value="1"/>
</dbReference>
<reference evidence="2 3" key="1">
    <citation type="submission" date="2017-06" db="EMBL/GenBank/DDBJ databases">
        <title>Neisseria chenwenguii sp. nov., isolated from the intestinal contents of Tibetan Plateau Pika in Yushu, Qinghai Province, China.</title>
        <authorList>
            <person name="Zhang G."/>
        </authorList>
    </citation>
    <scope>NUCLEOTIDE SEQUENCE [LARGE SCALE GENOMIC DNA]</scope>
    <source>
        <strain evidence="2 3">10023</strain>
    </source>
</reference>
<dbReference type="Pfam" id="PF08238">
    <property type="entry name" value="Sel1"/>
    <property type="match status" value="5"/>
</dbReference>
<protein>
    <recommendedName>
        <fullName evidence="4">Sel1 repeat family protein</fullName>
    </recommendedName>
</protein>
<dbReference type="Gene3D" id="1.25.40.10">
    <property type="entry name" value="Tetratricopeptide repeat domain"/>
    <property type="match status" value="2"/>
</dbReference>
<feature type="region of interest" description="Disordered" evidence="1">
    <location>
        <begin position="57"/>
        <end position="77"/>
    </location>
</feature>
<accession>A0A220S3V0</accession>
<organism evidence="2 3">
    <name type="scientific">Neisseria chenwenguii</name>
    <dbReference type="NCBI Taxonomy" id="1853278"/>
    <lineage>
        <taxon>Bacteria</taxon>
        <taxon>Pseudomonadati</taxon>
        <taxon>Pseudomonadota</taxon>
        <taxon>Betaproteobacteria</taxon>
        <taxon>Neisseriales</taxon>
        <taxon>Neisseriaceae</taxon>
        <taxon>Neisseria</taxon>
    </lineage>
</organism>
<evidence type="ECO:0000313" key="3">
    <source>
        <dbReference type="Proteomes" id="UP000198238"/>
    </source>
</evidence>
<dbReference type="InterPro" id="IPR011990">
    <property type="entry name" value="TPR-like_helical_dom_sf"/>
</dbReference>
<evidence type="ECO:0000256" key="1">
    <source>
        <dbReference type="SAM" id="MobiDB-lite"/>
    </source>
</evidence>
<sequence>MIPMPSICCGGGWTVANSTDRSIPQEGNVNMKYKFSVFLVTALAVFPVHADTGKVFGSSGLHGSRQQARTAQTESGQRIWQRDQSYALDLYRQVQSGNASAVTELKKSANSGNRWAALQYGYLAHTGKLPGSGGKPDMSTAIKAYNLSAKRMDKGRLADINGNYMAAYNMGLVYYYGQGVAANGAEALRWFRAAESAYRAPGQHRVFWPATVYIAQILERGYGVAKNEKEALEYWERAAKANEAEGLYGYGMAILNGKGGVQNPYRAYPVLLNAANRWHVGAMVALAKYQGSGDKLREANPVDAAKWWTIAAMVNKRYSRQAEKAMTALPVAKQQQVRSQTRSWLSTHGTVPKSFDWKQPINTEIPQR</sequence>
<proteinExistence type="predicted"/>
<dbReference type="SMART" id="SM00671">
    <property type="entry name" value="SEL1"/>
    <property type="match status" value="4"/>
</dbReference>
<dbReference type="Proteomes" id="UP000198238">
    <property type="component" value="Chromosome"/>
</dbReference>
<dbReference type="KEGG" id="nei:BG910_11020"/>
<dbReference type="SUPFAM" id="SSF81901">
    <property type="entry name" value="HCP-like"/>
    <property type="match status" value="1"/>
</dbReference>
<dbReference type="EMBL" id="CP022278">
    <property type="protein sequence ID" value="ASK28189.1"/>
    <property type="molecule type" value="Genomic_DNA"/>
</dbReference>
<dbReference type="InterPro" id="IPR006597">
    <property type="entry name" value="Sel1-like"/>
</dbReference>
<evidence type="ECO:0008006" key="4">
    <source>
        <dbReference type="Google" id="ProtNLM"/>
    </source>
</evidence>
<evidence type="ECO:0000313" key="2">
    <source>
        <dbReference type="EMBL" id="ASK28189.1"/>
    </source>
</evidence>
<name>A0A220S3V0_9NEIS</name>
<dbReference type="PANTHER" id="PTHR11102:SF160">
    <property type="entry name" value="ERAD-ASSOCIATED E3 UBIQUITIN-PROTEIN LIGASE COMPONENT HRD3"/>
    <property type="match status" value="1"/>
</dbReference>
<keyword evidence="3" id="KW-1185">Reference proteome</keyword>
<dbReference type="AlphaFoldDB" id="A0A220S3V0"/>
<feature type="compositionally biased region" description="Polar residues" evidence="1">
    <location>
        <begin position="64"/>
        <end position="77"/>
    </location>
</feature>
<dbReference type="InterPro" id="IPR050767">
    <property type="entry name" value="Sel1_AlgK"/>
</dbReference>
<gene>
    <name evidence="2" type="ORF">BG910_11020</name>
</gene>